<comment type="caution">
    <text evidence="1">The sequence shown here is derived from an EMBL/GenBank/DDBJ whole genome shotgun (WGS) entry which is preliminary data.</text>
</comment>
<gene>
    <name evidence="1" type="ORF">OUZ56_018889</name>
</gene>
<keyword evidence="2" id="KW-1185">Reference proteome</keyword>
<accession>A0ABQ9ZA22</accession>
<proteinExistence type="predicted"/>
<evidence type="ECO:0000313" key="1">
    <source>
        <dbReference type="EMBL" id="KAK4009743.1"/>
    </source>
</evidence>
<reference evidence="1 2" key="1">
    <citation type="journal article" date="2023" name="Nucleic Acids Res.">
        <title>The hologenome of Daphnia magna reveals possible DNA methylation and microbiome-mediated evolution of the host genome.</title>
        <authorList>
            <person name="Chaturvedi A."/>
            <person name="Li X."/>
            <person name="Dhandapani V."/>
            <person name="Marshall H."/>
            <person name="Kissane S."/>
            <person name="Cuenca-Cambronero M."/>
            <person name="Asole G."/>
            <person name="Calvet F."/>
            <person name="Ruiz-Romero M."/>
            <person name="Marangio P."/>
            <person name="Guigo R."/>
            <person name="Rago D."/>
            <person name="Mirbahai L."/>
            <person name="Eastwood N."/>
            <person name="Colbourne J.K."/>
            <person name="Zhou J."/>
            <person name="Mallon E."/>
            <person name="Orsini L."/>
        </authorList>
    </citation>
    <scope>NUCLEOTIDE SEQUENCE [LARGE SCALE GENOMIC DNA]</scope>
    <source>
        <strain evidence="1">LRV0_1</strain>
    </source>
</reference>
<protein>
    <submittedName>
        <fullName evidence="1">Uncharacterized protein</fullName>
    </submittedName>
</protein>
<organism evidence="1 2">
    <name type="scientific">Daphnia magna</name>
    <dbReference type="NCBI Taxonomy" id="35525"/>
    <lineage>
        <taxon>Eukaryota</taxon>
        <taxon>Metazoa</taxon>
        <taxon>Ecdysozoa</taxon>
        <taxon>Arthropoda</taxon>
        <taxon>Crustacea</taxon>
        <taxon>Branchiopoda</taxon>
        <taxon>Diplostraca</taxon>
        <taxon>Cladocera</taxon>
        <taxon>Anomopoda</taxon>
        <taxon>Daphniidae</taxon>
        <taxon>Daphnia</taxon>
    </lineage>
</organism>
<dbReference type="EMBL" id="JAOYFB010000003">
    <property type="protein sequence ID" value="KAK4009743.1"/>
    <property type="molecule type" value="Genomic_DNA"/>
</dbReference>
<sequence>MVKVQLPSQLDVTTGEELTAEWENETHRGHLAKLRFYFFYHPQESWEAFDGPNFDDAQAFDSLFFFILPLFWCYWHNSCSTTQVHFSQFSEQLSCKGRLYIEVWKQDKRDIVVIKTAPRTHMCTYTIVKDMCVGAQHGGKDKNTTAKAWLIFICIFPFS</sequence>
<evidence type="ECO:0000313" key="2">
    <source>
        <dbReference type="Proteomes" id="UP001234178"/>
    </source>
</evidence>
<dbReference type="Proteomes" id="UP001234178">
    <property type="component" value="Unassembled WGS sequence"/>
</dbReference>
<name>A0ABQ9ZA22_9CRUS</name>